<dbReference type="PANTHER" id="PTHR32089:SF112">
    <property type="entry name" value="LYSOZYME-LIKE PROTEIN-RELATED"/>
    <property type="match status" value="1"/>
</dbReference>
<keyword evidence="5" id="KW-0812">Transmembrane</keyword>
<dbReference type="CDD" id="cd06225">
    <property type="entry name" value="HAMP"/>
    <property type="match status" value="1"/>
</dbReference>
<evidence type="ECO:0000259" key="7">
    <source>
        <dbReference type="PROSITE" id="PS50885"/>
    </source>
</evidence>
<accession>A0ABZ2Y9J0</accession>
<dbReference type="RefSeq" id="WP_341878252.1">
    <property type="nucleotide sequence ID" value="NZ_CP121687.1"/>
</dbReference>
<dbReference type="Pfam" id="PF00672">
    <property type="entry name" value="HAMP"/>
    <property type="match status" value="1"/>
</dbReference>
<feature type="coiled-coil region" evidence="4">
    <location>
        <begin position="78"/>
        <end position="105"/>
    </location>
</feature>
<evidence type="ECO:0000256" key="5">
    <source>
        <dbReference type="SAM" id="Phobius"/>
    </source>
</evidence>
<dbReference type="SMART" id="SM00283">
    <property type="entry name" value="MA"/>
    <property type="match status" value="1"/>
</dbReference>
<dbReference type="Proteomes" id="UP001486565">
    <property type="component" value="Chromosome"/>
</dbReference>
<dbReference type="InterPro" id="IPR003660">
    <property type="entry name" value="HAMP_dom"/>
</dbReference>
<gene>
    <name evidence="8" type="ORF">QBE51_07200</name>
</gene>
<dbReference type="PROSITE" id="PS50111">
    <property type="entry name" value="CHEMOTAXIS_TRANSDUC_2"/>
    <property type="match status" value="1"/>
</dbReference>
<keyword evidence="9" id="KW-1185">Reference proteome</keyword>
<dbReference type="InterPro" id="IPR004089">
    <property type="entry name" value="MCPsignal_dom"/>
</dbReference>
<feature type="transmembrane region" description="Helical" evidence="5">
    <location>
        <begin position="15"/>
        <end position="36"/>
    </location>
</feature>
<evidence type="ECO:0000256" key="3">
    <source>
        <dbReference type="PROSITE-ProRule" id="PRU00284"/>
    </source>
</evidence>
<comment type="similarity">
    <text evidence="2">Belongs to the methyl-accepting chemotaxis (MCP) protein family.</text>
</comment>
<dbReference type="Gene3D" id="1.10.287.950">
    <property type="entry name" value="Methyl-accepting chemotaxis protein"/>
    <property type="match status" value="1"/>
</dbReference>
<feature type="transmembrane region" description="Helical" evidence="5">
    <location>
        <begin position="180"/>
        <end position="202"/>
    </location>
</feature>
<evidence type="ECO:0000313" key="9">
    <source>
        <dbReference type="Proteomes" id="UP001486565"/>
    </source>
</evidence>
<keyword evidence="5" id="KW-0472">Membrane</keyword>
<dbReference type="EMBL" id="CP121687">
    <property type="protein sequence ID" value="WZL71289.1"/>
    <property type="molecule type" value="Genomic_DNA"/>
</dbReference>
<sequence>MRILGFRSIGGKIKFGLFVAVLPLLFAIITSLIVSIRYNRAYNEIFQSIMTTNHIENVINEHTPTLVRQLAVEREKIYENSREAHEILENDLQFLRQSITEENQESRKYLEGIEGLINTYFNNIKAIAENKQMSMAEVTTRYDEIRKTAEFINNQVDNLINSQLTYSEYIMSRINEQFRMIIIVIISIIIGAISISITYSIYLSNKITHSFKKLTGGAMIIGRGDLTGDDIILQSNDELKILADTFNQMKSSIKNIGIRVHEVGDSLTVLAEQLNKSIEQFANGSRQIADATEETAKGAEEQVTQANISTEIAESVHKELQGIAENSQQIIALSNRSNVLTQEGMVSINNFIQKIDGINFVMKRISIQVDGLNKKSYEIGTSIQSIREIAEQTNLLALNAAIEAARAGELGKGFAVVASEVKKLAEETETVTKEVTASITGIRAETESISKTIAEGIQEVSNAVRFIKDADDSFKNIEVANGTVFQEIKEISKSIDDLLQNVGMLNKASKEITYIAELFAASSEEVAASTEEQSQGLREMVISSKDLTKQAEVLKETIRNFKIV</sequence>
<dbReference type="PROSITE" id="PS50885">
    <property type="entry name" value="HAMP"/>
    <property type="match status" value="1"/>
</dbReference>
<reference evidence="8 9" key="1">
    <citation type="submission" date="2023-03" db="EMBL/GenBank/DDBJ databases">
        <title>Novel Species.</title>
        <authorList>
            <person name="Ma S."/>
        </authorList>
    </citation>
    <scope>NUCLEOTIDE SEQUENCE [LARGE SCALE GENOMIC DNA]</scope>
    <source>
        <strain evidence="8 9">LIND6LT2</strain>
    </source>
</reference>
<dbReference type="PANTHER" id="PTHR32089">
    <property type="entry name" value="METHYL-ACCEPTING CHEMOTAXIS PROTEIN MCPB"/>
    <property type="match status" value="1"/>
</dbReference>
<name>A0ABZ2Y9J0_9FIRM</name>
<feature type="domain" description="Methyl-accepting transducer" evidence="6">
    <location>
        <begin position="277"/>
        <end position="527"/>
    </location>
</feature>
<evidence type="ECO:0000259" key="6">
    <source>
        <dbReference type="PROSITE" id="PS50111"/>
    </source>
</evidence>
<evidence type="ECO:0000256" key="1">
    <source>
        <dbReference type="ARBA" id="ARBA00023224"/>
    </source>
</evidence>
<evidence type="ECO:0000256" key="2">
    <source>
        <dbReference type="ARBA" id="ARBA00029447"/>
    </source>
</evidence>
<protein>
    <submittedName>
        <fullName evidence="8">HAMP domain-containing methyl-accepting chemotaxis protein</fullName>
    </submittedName>
</protein>
<proteinExistence type="inferred from homology"/>
<evidence type="ECO:0000313" key="8">
    <source>
        <dbReference type="EMBL" id="WZL71289.1"/>
    </source>
</evidence>
<keyword evidence="4" id="KW-0175">Coiled coil</keyword>
<evidence type="ECO:0000256" key="4">
    <source>
        <dbReference type="SAM" id="Coils"/>
    </source>
</evidence>
<dbReference type="Gene3D" id="6.10.340.10">
    <property type="match status" value="1"/>
</dbReference>
<dbReference type="SUPFAM" id="SSF58104">
    <property type="entry name" value="Methyl-accepting chemotaxis protein (MCP) signaling domain"/>
    <property type="match status" value="1"/>
</dbReference>
<dbReference type="Pfam" id="PF00015">
    <property type="entry name" value="MCPsignal"/>
    <property type="match status" value="1"/>
</dbReference>
<feature type="domain" description="HAMP" evidence="7">
    <location>
        <begin position="205"/>
        <end position="258"/>
    </location>
</feature>
<keyword evidence="5" id="KW-1133">Transmembrane helix</keyword>
<keyword evidence="1 3" id="KW-0807">Transducer</keyword>
<organism evidence="8 9">
    <name type="scientific">Defluviitalea saccharophila</name>
    <dbReference type="NCBI Taxonomy" id="879970"/>
    <lineage>
        <taxon>Bacteria</taxon>
        <taxon>Bacillati</taxon>
        <taxon>Bacillota</taxon>
        <taxon>Clostridia</taxon>
        <taxon>Lachnospirales</taxon>
        <taxon>Defluviitaleaceae</taxon>
        <taxon>Defluviitalea</taxon>
    </lineage>
</organism>